<proteinExistence type="predicted"/>
<protein>
    <submittedName>
        <fullName evidence="2">Uncharacterized protein</fullName>
    </submittedName>
</protein>
<dbReference type="EMBL" id="VSSQ01000808">
    <property type="protein sequence ID" value="MPM01604.1"/>
    <property type="molecule type" value="Genomic_DNA"/>
</dbReference>
<dbReference type="AlphaFoldDB" id="A0A644WH39"/>
<evidence type="ECO:0000256" key="1">
    <source>
        <dbReference type="SAM" id="MobiDB-lite"/>
    </source>
</evidence>
<gene>
    <name evidence="2" type="ORF">SDC9_47844</name>
</gene>
<sequence>MEECLKLPKYKTNTTIIRAGRQHEEQGGMEMPDKAKRSALVLVWAALLVFCPGGLSANGQEVSVTYTFPLEGDRLVRLDFPVIVEFTGPADPEGFSFALFPDPGGWQEKWENGNRRVKLIPSAGFARGTRYEARIKAVKEAKEHVFSFFVSGPDSVALIDEAEEKKILTRDGAWIYRMEALFEPEKLPEAYQSSTPIRCGTPVFNRFSRDAGSLGKDTLERLSPYLVRPGEPGSVFEGDGEDAEAGRSFSAGPAEASDRPSGYTYSAKCSRAPITVWSGRKNAAKARRARDLVDSHDMYSRFKSLMGKEPPRDGGSAENRKNPDDRLDIFMVRVDESAGSFCGVCRATSLGKKVSPSVILINNTLEGDLLASTLAHELFHAFQNAHSVFEEKWLSEGTAVWAEDFIGSVWNTEQDYLPTLFAPDRNRMETLTSKDGDQPYAAYLFPFFLTKHAFRSRGIGADAIVGDIWKAAGADGDFQSLGSVNHALEGKFDEYFREFALVTMDLPPFDEIYPKSENLEIRPLHREEFWLLYEPGEQTVEIPLPPLSAKYVRIENDLFDPAFVRLDLSDFLKNPDTLSVQAVIDDGEKLPPLDLTGKEKMEFEVNREEKSPLDFKKIILVFASTDRKSTTFNTLKIQVRGAKFSGTVFYRKNHPWSAESSNATGTVTSTGTLTENAALHITLKYSNTYQGRDYYKPEDASGTYSYSYREHCEIRVHDQPGVGTIDRTAGDSGALKRERIHCLLIHDPEKGTYSFDFSISTPVKESGTEIWHGGLITVPLRWALQVDERKYEGKTDGRFFSGSWSVPGKNFAPGSFNLAGHSGATASWTFVKP</sequence>
<reference evidence="2" key="1">
    <citation type="submission" date="2019-08" db="EMBL/GenBank/DDBJ databases">
        <authorList>
            <person name="Kucharzyk K."/>
            <person name="Murdoch R.W."/>
            <person name="Higgins S."/>
            <person name="Loffler F."/>
        </authorList>
    </citation>
    <scope>NUCLEOTIDE SEQUENCE</scope>
</reference>
<accession>A0A644WH39</accession>
<organism evidence="2">
    <name type="scientific">bioreactor metagenome</name>
    <dbReference type="NCBI Taxonomy" id="1076179"/>
    <lineage>
        <taxon>unclassified sequences</taxon>
        <taxon>metagenomes</taxon>
        <taxon>ecological metagenomes</taxon>
    </lineage>
</organism>
<feature type="region of interest" description="Disordered" evidence="1">
    <location>
        <begin position="303"/>
        <end position="323"/>
    </location>
</feature>
<comment type="caution">
    <text evidence="2">The sequence shown here is derived from an EMBL/GenBank/DDBJ whole genome shotgun (WGS) entry which is preliminary data.</text>
</comment>
<feature type="region of interest" description="Disordered" evidence="1">
    <location>
        <begin position="230"/>
        <end position="262"/>
    </location>
</feature>
<name>A0A644WH39_9ZZZZ</name>
<evidence type="ECO:0000313" key="2">
    <source>
        <dbReference type="EMBL" id="MPM01604.1"/>
    </source>
</evidence>